<proteinExistence type="predicted"/>
<organism evidence="1">
    <name type="scientific">Rhizophora mucronata</name>
    <name type="common">Asiatic mangrove</name>
    <dbReference type="NCBI Taxonomy" id="61149"/>
    <lineage>
        <taxon>Eukaryota</taxon>
        <taxon>Viridiplantae</taxon>
        <taxon>Streptophyta</taxon>
        <taxon>Embryophyta</taxon>
        <taxon>Tracheophyta</taxon>
        <taxon>Spermatophyta</taxon>
        <taxon>Magnoliopsida</taxon>
        <taxon>eudicotyledons</taxon>
        <taxon>Gunneridae</taxon>
        <taxon>Pentapetalae</taxon>
        <taxon>rosids</taxon>
        <taxon>fabids</taxon>
        <taxon>Malpighiales</taxon>
        <taxon>Rhizophoraceae</taxon>
        <taxon>Rhizophora</taxon>
    </lineage>
</organism>
<dbReference type="AlphaFoldDB" id="A0A2P2L511"/>
<name>A0A2P2L511_RHIMU</name>
<protein>
    <submittedName>
        <fullName evidence="1">Uncharacterized protein</fullName>
    </submittedName>
</protein>
<sequence>MNRLEKSYCVCWFVKIKIYLTLSMNQVKCLWFM</sequence>
<dbReference type="EMBL" id="GGEC01032600">
    <property type="protein sequence ID" value="MBX13084.1"/>
    <property type="molecule type" value="Transcribed_RNA"/>
</dbReference>
<accession>A0A2P2L511</accession>
<evidence type="ECO:0000313" key="1">
    <source>
        <dbReference type="EMBL" id="MBX13084.1"/>
    </source>
</evidence>
<reference evidence="1" key="1">
    <citation type="submission" date="2018-02" db="EMBL/GenBank/DDBJ databases">
        <title>Rhizophora mucronata_Transcriptome.</title>
        <authorList>
            <person name="Meera S.P."/>
            <person name="Sreeshan A."/>
            <person name="Augustine A."/>
        </authorList>
    </citation>
    <scope>NUCLEOTIDE SEQUENCE</scope>
    <source>
        <tissue evidence="1">Leaf</tissue>
    </source>
</reference>